<dbReference type="PANTHER" id="PTHR35011">
    <property type="entry name" value="2,3-DIKETO-L-GULONATE TRAP TRANSPORTER SMALL PERMEASE PROTEIN YIAM"/>
    <property type="match status" value="1"/>
</dbReference>
<evidence type="ECO:0000256" key="2">
    <source>
        <dbReference type="ARBA" id="ARBA00022448"/>
    </source>
</evidence>
<sequence>MAKGIKLLFNLVDVFTQKTSKPASLLVFFMMVVTATEVIARYVFNNPTNWAWPVNKQLFGLFILFAGVYTTSKSGHIRIEILYDHFPPRIQYIVRLISLAALICFMGVLVWQGSWMGWNAWVVKELSAHAFRIPLYPFKLLIPVFAFLFLVQGIAVFIKGED</sequence>
<evidence type="ECO:0000256" key="7">
    <source>
        <dbReference type="ARBA" id="ARBA00023136"/>
    </source>
</evidence>
<reference evidence="10" key="1">
    <citation type="journal article" date="2015" name="Nature">
        <title>Complex archaea that bridge the gap between prokaryotes and eukaryotes.</title>
        <authorList>
            <person name="Spang A."/>
            <person name="Saw J.H."/>
            <person name="Jorgensen S.L."/>
            <person name="Zaremba-Niedzwiedzka K."/>
            <person name="Martijn J."/>
            <person name="Lind A.E."/>
            <person name="van Eijk R."/>
            <person name="Schleper C."/>
            <person name="Guy L."/>
            <person name="Ettema T.J."/>
        </authorList>
    </citation>
    <scope>NUCLEOTIDE SEQUENCE</scope>
</reference>
<keyword evidence="6 8" id="KW-1133">Transmembrane helix</keyword>
<proteinExistence type="predicted"/>
<evidence type="ECO:0000256" key="6">
    <source>
        <dbReference type="ARBA" id="ARBA00022989"/>
    </source>
</evidence>
<feature type="transmembrane region" description="Helical" evidence="8">
    <location>
        <begin position="25"/>
        <end position="44"/>
    </location>
</feature>
<keyword evidence="7 8" id="KW-0472">Membrane</keyword>
<evidence type="ECO:0000256" key="8">
    <source>
        <dbReference type="SAM" id="Phobius"/>
    </source>
</evidence>
<dbReference type="EMBL" id="LAZR01021206">
    <property type="protein sequence ID" value="KKL86129.1"/>
    <property type="molecule type" value="Genomic_DNA"/>
</dbReference>
<feature type="transmembrane region" description="Helical" evidence="8">
    <location>
        <begin position="50"/>
        <end position="71"/>
    </location>
</feature>
<evidence type="ECO:0000256" key="5">
    <source>
        <dbReference type="ARBA" id="ARBA00022692"/>
    </source>
</evidence>
<evidence type="ECO:0000256" key="1">
    <source>
        <dbReference type="ARBA" id="ARBA00004429"/>
    </source>
</evidence>
<evidence type="ECO:0000256" key="3">
    <source>
        <dbReference type="ARBA" id="ARBA00022475"/>
    </source>
</evidence>
<comment type="subcellular location">
    <subcellularLocation>
        <location evidence="1">Cell inner membrane</location>
        <topology evidence="1">Multi-pass membrane protein</topology>
    </subcellularLocation>
</comment>
<organism evidence="10">
    <name type="scientific">marine sediment metagenome</name>
    <dbReference type="NCBI Taxonomy" id="412755"/>
    <lineage>
        <taxon>unclassified sequences</taxon>
        <taxon>metagenomes</taxon>
        <taxon>ecological metagenomes</taxon>
    </lineage>
</organism>
<protein>
    <recommendedName>
        <fullName evidence="9">Tripartite ATP-independent periplasmic transporters DctQ component domain-containing protein</fullName>
    </recommendedName>
</protein>
<evidence type="ECO:0000256" key="4">
    <source>
        <dbReference type="ARBA" id="ARBA00022519"/>
    </source>
</evidence>
<feature type="transmembrane region" description="Helical" evidence="8">
    <location>
        <begin position="92"/>
        <end position="115"/>
    </location>
</feature>
<dbReference type="Pfam" id="PF04290">
    <property type="entry name" value="DctQ"/>
    <property type="match status" value="1"/>
</dbReference>
<dbReference type="GO" id="GO:0005886">
    <property type="term" value="C:plasma membrane"/>
    <property type="evidence" value="ECO:0007669"/>
    <property type="project" value="UniProtKB-SubCell"/>
</dbReference>
<evidence type="ECO:0000259" key="9">
    <source>
        <dbReference type="Pfam" id="PF04290"/>
    </source>
</evidence>
<accession>A0A0F9FI93</accession>
<dbReference type="PANTHER" id="PTHR35011:SF4">
    <property type="entry name" value="SLL1102 PROTEIN"/>
    <property type="match status" value="1"/>
</dbReference>
<feature type="domain" description="Tripartite ATP-independent periplasmic transporters DctQ component" evidence="9">
    <location>
        <begin position="30"/>
        <end position="158"/>
    </location>
</feature>
<name>A0A0F9FI93_9ZZZZ</name>
<keyword evidence="4" id="KW-0997">Cell inner membrane</keyword>
<feature type="transmembrane region" description="Helical" evidence="8">
    <location>
        <begin position="135"/>
        <end position="158"/>
    </location>
</feature>
<comment type="caution">
    <text evidence="10">The sequence shown here is derived from an EMBL/GenBank/DDBJ whole genome shotgun (WGS) entry which is preliminary data.</text>
</comment>
<gene>
    <name evidence="10" type="ORF">LCGC14_1947820</name>
</gene>
<dbReference type="InterPro" id="IPR055348">
    <property type="entry name" value="DctQ"/>
</dbReference>
<keyword evidence="3" id="KW-1003">Cell membrane</keyword>
<dbReference type="InterPro" id="IPR007387">
    <property type="entry name" value="TRAP_DctQ"/>
</dbReference>
<keyword evidence="2" id="KW-0813">Transport</keyword>
<dbReference type="AlphaFoldDB" id="A0A0F9FI93"/>
<evidence type="ECO:0000313" key="10">
    <source>
        <dbReference type="EMBL" id="KKL86129.1"/>
    </source>
</evidence>
<keyword evidence="5 8" id="KW-0812">Transmembrane</keyword>